<feature type="domain" description="PROP1-like PPR" evidence="5">
    <location>
        <begin position="278"/>
        <end position="347"/>
    </location>
</feature>
<comment type="similarity">
    <text evidence="1">Belongs to the PPR family. P subfamily.</text>
</comment>
<keyword evidence="2" id="KW-0677">Repeat</keyword>
<sequence>MLPKHQILNLVSSSHPQRISISVASPLSSPPPLTNQIPLTHPSHPSYPKSRVGSVNKTQELNTWGTTNLSSHHLPLGSKATPKLESFRQKHLKPSIWDLHLGKTQSGYRHTPELYNLMVDVLGKAKLFGLMLDMIKEMKLLKGYISLDTILKVMRRFANARRFSEAIEFFRRVDEYGVEKDVMALNGLFDALVKGDGVEYAYEAFGEFKECMPLNSSSFNILPCVVSYTCFIEAYCREKDFRNVYAILDEMKEKGCKPNAVSYTIIMHARGKVGEVGKALDVYEMMKNDGCLPDTSFYSSLVFILSKQHSLEEKALKLLKRMEEDSCKPDISTYAPLLKMCCRKKRMKVLSFFGKLEQACAFFEEMVLKGMRPKDSICRILVEKLEEEDMTEAKQKIQELVPNEKEPE</sequence>
<dbReference type="AlphaFoldDB" id="A0A6A2ZTF0"/>
<evidence type="ECO:0000259" key="5">
    <source>
        <dbReference type="Pfam" id="PF17177"/>
    </source>
</evidence>
<dbReference type="InterPro" id="IPR002885">
    <property type="entry name" value="PPR_rpt"/>
</dbReference>
<feature type="repeat" description="PPR" evidence="3">
    <location>
        <begin position="224"/>
        <end position="258"/>
    </location>
</feature>
<protein>
    <submittedName>
        <fullName evidence="6">Rna-directed dna methylation 1 isoform 1</fullName>
    </submittedName>
</protein>
<evidence type="ECO:0000313" key="6">
    <source>
        <dbReference type="EMBL" id="KAE8694816.1"/>
    </source>
</evidence>
<dbReference type="InterPro" id="IPR033443">
    <property type="entry name" value="PROP1-like_PPR_dom"/>
</dbReference>
<gene>
    <name evidence="6" type="ORF">F3Y22_tig00110770pilonHSYRG00012</name>
</gene>
<feature type="repeat" description="PPR" evidence="3">
    <location>
        <begin position="294"/>
        <end position="329"/>
    </location>
</feature>
<evidence type="ECO:0000256" key="4">
    <source>
        <dbReference type="SAM" id="MobiDB-lite"/>
    </source>
</evidence>
<dbReference type="Pfam" id="PF13041">
    <property type="entry name" value="PPR_2"/>
    <property type="match status" value="1"/>
</dbReference>
<dbReference type="PANTHER" id="PTHR47941">
    <property type="entry name" value="PENTATRICOPEPTIDE REPEAT-CONTAINING PROTEIN 3, MITOCHONDRIAL"/>
    <property type="match status" value="1"/>
</dbReference>
<dbReference type="Proteomes" id="UP000436088">
    <property type="component" value="Unassembled WGS sequence"/>
</dbReference>
<dbReference type="EMBL" id="VEPZ02001103">
    <property type="protein sequence ID" value="KAE8694816.1"/>
    <property type="molecule type" value="Genomic_DNA"/>
</dbReference>
<comment type="caution">
    <text evidence="6">The sequence shown here is derived from an EMBL/GenBank/DDBJ whole genome shotgun (WGS) entry which is preliminary data.</text>
</comment>
<keyword evidence="7" id="KW-1185">Reference proteome</keyword>
<dbReference type="Pfam" id="PF01535">
    <property type="entry name" value="PPR"/>
    <property type="match status" value="2"/>
</dbReference>
<organism evidence="6 7">
    <name type="scientific">Hibiscus syriacus</name>
    <name type="common">Rose of Sharon</name>
    <dbReference type="NCBI Taxonomy" id="106335"/>
    <lineage>
        <taxon>Eukaryota</taxon>
        <taxon>Viridiplantae</taxon>
        <taxon>Streptophyta</taxon>
        <taxon>Embryophyta</taxon>
        <taxon>Tracheophyta</taxon>
        <taxon>Spermatophyta</taxon>
        <taxon>Magnoliopsida</taxon>
        <taxon>eudicotyledons</taxon>
        <taxon>Gunneridae</taxon>
        <taxon>Pentapetalae</taxon>
        <taxon>rosids</taxon>
        <taxon>malvids</taxon>
        <taxon>Malvales</taxon>
        <taxon>Malvaceae</taxon>
        <taxon>Malvoideae</taxon>
        <taxon>Hibiscus</taxon>
    </lineage>
</organism>
<evidence type="ECO:0000313" key="7">
    <source>
        <dbReference type="Proteomes" id="UP000436088"/>
    </source>
</evidence>
<dbReference type="Gene3D" id="1.25.40.10">
    <property type="entry name" value="Tetratricopeptide repeat domain"/>
    <property type="match status" value="3"/>
</dbReference>
<name>A0A6A2ZTF0_HIBSY</name>
<dbReference type="Pfam" id="PF17177">
    <property type="entry name" value="PPR_long"/>
    <property type="match status" value="1"/>
</dbReference>
<dbReference type="InterPro" id="IPR011990">
    <property type="entry name" value="TPR-like_helical_dom_sf"/>
</dbReference>
<evidence type="ECO:0000256" key="2">
    <source>
        <dbReference type="ARBA" id="ARBA00022737"/>
    </source>
</evidence>
<dbReference type="PROSITE" id="PS51375">
    <property type="entry name" value="PPR"/>
    <property type="match status" value="3"/>
</dbReference>
<evidence type="ECO:0000256" key="1">
    <source>
        <dbReference type="ARBA" id="ARBA00007626"/>
    </source>
</evidence>
<proteinExistence type="inferred from homology"/>
<dbReference type="NCBIfam" id="TIGR00756">
    <property type="entry name" value="PPR"/>
    <property type="match status" value="3"/>
</dbReference>
<feature type="region of interest" description="Disordered" evidence="4">
    <location>
        <begin position="22"/>
        <end position="53"/>
    </location>
</feature>
<accession>A0A6A2ZTF0</accession>
<feature type="repeat" description="PPR" evidence="3">
    <location>
        <begin position="259"/>
        <end position="293"/>
    </location>
</feature>
<evidence type="ECO:0000256" key="3">
    <source>
        <dbReference type="PROSITE-ProRule" id="PRU00708"/>
    </source>
</evidence>
<reference evidence="6" key="1">
    <citation type="submission" date="2019-09" db="EMBL/GenBank/DDBJ databases">
        <title>Draft genome information of white flower Hibiscus syriacus.</title>
        <authorList>
            <person name="Kim Y.-M."/>
        </authorList>
    </citation>
    <scope>NUCLEOTIDE SEQUENCE [LARGE SCALE GENOMIC DNA]</scope>
    <source>
        <strain evidence="6">YM2019G1</strain>
    </source>
</reference>